<proteinExistence type="predicted"/>
<dbReference type="EMBL" id="QFOI01000152">
    <property type="protein sequence ID" value="PZP48693.1"/>
    <property type="molecule type" value="Genomic_DNA"/>
</dbReference>
<evidence type="ECO:0008006" key="3">
    <source>
        <dbReference type="Google" id="ProtNLM"/>
    </source>
</evidence>
<reference evidence="1 2" key="1">
    <citation type="submission" date="2017-11" db="EMBL/GenBank/DDBJ databases">
        <title>Infants hospitalized years apart are colonized by the same room-sourced microbial strains.</title>
        <authorList>
            <person name="Brooks B."/>
            <person name="Olm M.R."/>
            <person name="Firek B.A."/>
            <person name="Baker R."/>
            <person name="Thomas B.C."/>
            <person name="Morowitz M.J."/>
            <person name="Banfield J.F."/>
        </authorList>
    </citation>
    <scope>NUCLEOTIDE SEQUENCE [LARGE SCALE GENOMIC DNA]</scope>
    <source>
        <strain evidence="1">S2_009_000_R2_76</strain>
    </source>
</reference>
<comment type="caution">
    <text evidence="1">The sequence shown here is derived from an EMBL/GenBank/DDBJ whole genome shotgun (WGS) entry which is preliminary data.</text>
</comment>
<organism evidence="1 2">
    <name type="scientific">Pseudopedobacter saltans</name>
    <dbReference type="NCBI Taxonomy" id="151895"/>
    <lineage>
        <taxon>Bacteria</taxon>
        <taxon>Pseudomonadati</taxon>
        <taxon>Bacteroidota</taxon>
        <taxon>Sphingobacteriia</taxon>
        <taxon>Sphingobacteriales</taxon>
        <taxon>Sphingobacteriaceae</taxon>
        <taxon>Pseudopedobacter</taxon>
    </lineage>
</organism>
<dbReference type="AlphaFoldDB" id="A0A2W5F1Q7"/>
<evidence type="ECO:0000313" key="2">
    <source>
        <dbReference type="Proteomes" id="UP000249645"/>
    </source>
</evidence>
<dbReference type="Gene3D" id="1.25.40.10">
    <property type="entry name" value="Tetratricopeptide repeat domain"/>
    <property type="match status" value="1"/>
</dbReference>
<name>A0A2W5F1Q7_9SPHI</name>
<feature type="non-terminal residue" evidence="1">
    <location>
        <position position="1"/>
    </location>
</feature>
<protein>
    <recommendedName>
        <fullName evidence="3">Tetratricopeptide repeat protein</fullName>
    </recommendedName>
</protein>
<dbReference type="InterPro" id="IPR011990">
    <property type="entry name" value="TPR-like_helical_dom_sf"/>
</dbReference>
<accession>A0A2W5F1Q7</accession>
<sequence length="62" mass="7396">EKDNTKNKKKLIFYHDILGQYYTNTAKNYSKAMEEYQSILAIDNQNTRAKDILEKLRKAKKQ</sequence>
<gene>
    <name evidence="1" type="ORF">DI598_09635</name>
</gene>
<evidence type="ECO:0000313" key="1">
    <source>
        <dbReference type="EMBL" id="PZP48693.1"/>
    </source>
</evidence>
<dbReference type="Proteomes" id="UP000249645">
    <property type="component" value="Unassembled WGS sequence"/>
</dbReference>